<protein>
    <submittedName>
        <fullName evidence="2">HEPN domain-containing protein</fullName>
    </submittedName>
</protein>
<comment type="caution">
    <text evidence="2">The sequence shown here is derived from an EMBL/GenBank/DDBJ whole genome shotgun (WGS) entry which is preliminary data.</text>
</comment>
<gene>
    <name evidence="2" type="ORF">FL622_07780</name>
</gene>
<feature type="domain" description="HEPN" evidence="1">
    <location>
        <begin position="10"/>
        <end position="120"/>
    </location>
</feature>
<dbReference type="SUPFAM" id="SSF81593">
    <property type="entry name" value="Nucleotidyltransferase substrate binding subunit/domain"/>
    <property type="match status" value="1"/>
</dbReference>
<dbReference type="AlphaFoldDB" id="A0A550JGW2"/>
<proteinExistence type="predicted"/>
<keyword evidence="3" id="KW-1185">Reference proteome</keyword>
<organism evidence="2 3">
    <name type="scientific">Trichloromonas acetexigens</name>
    <dbReference type="NCBI Taxonomy" id="38815"/>
    <lineage>
        <taxon>Bacteria</taxon>
        <taxon>Pseudomonadati</taxon>
        <taxon>Thermodesulfobacteriota</taxon>
        <taxon>Desulfuromonadia</taxon>
        <taxon>Desulfuromonadales</taxon>
        <taxon>Trichloromonadaceae</taxon>
        <taxon>Trichloromonas</taxon>
    </lineage>
</organism>
<dbReference type="Proteomes" id="UP000317155">
    <property type="component" value="Unassembled WGS sequence"/>
</dbReference>
<dbReference type="SMART" id="SM00748">
    <property type="entry name" value="HEPN"/>
    <property type="match status" value="1"/>
</dbReference>
<reference evidence="2 3" key="1">
    <citation type="submission" date="2019-07" db="EMBL/GenBank/DDBJ databases">
        <title>Insights of Desulfuromonas acetexigens electromicrobiology.</title>
        <authorList>
            <person name="Katuri K."/>
            <person name="Sapireddy V."/>
            <person name="Shaw D.R."/>
            <person name="Saikaly P."/>
        </authorList>
    </citation>
    <scope>NUCLEOTIDE SEQUENCE [LARGE SCALE GENOMIC DNA]</scope>
    <source>
        <strain evidence="2 3">2873</strain>
    </source>
</reference>
<dbReference type="Pfam" id="PF05168">
    <property type="entry name" value="HEPN"/>
    <property type="match status" value="1"/>
</dbReference>
<evidence type="ECO:0000259" key="1">
    <source>
        <dbReference type="PROSITE" id="PS50910"/>
    </source>
</evidence>
<sequence>MREITGEWLAAASLDLETIASIIDNDNLTGIVAFHAQQAMEKTLKAVLEETRIEFPKVHKLQTLFALLPEKFRQDYDLVLIKTLDGLYIEARYPGGTGALAERQTLSRRCKEILRLCPEISRPHDPIAQKRATMIFPEVPPCRKMFSSPLA</sequence>
<accession>A0A550JGW2</accession>
<dbReference type="RefSeq" id="WP_092057516.1">
    <property type="nucleotide sequence ID" value="NZ_FOJJ01000034.1"/>
</dbReference>
<dbReference type="PROSITE" id="PS50910">
    <property type="entry name" value="HEPN"/>
    <property type="match status" value="1"/>
</dbReference>
<dbReference type="OrthoDB" id="9810875at2"/>
<dbReference type="InterPro" id="IPR007842">
    <property type="entry name" value="HEPN_dom"/>
</dbReference>
<evidence type="ECO:0000313" key="2">
    <source>
        <dbReference type="EMBL" id="TRO82469.1"/>
    </source>
</evidence>
<name>A0A550JGW2_9BACT</name>
<dbReference type="Gene3D" id="1.20.120.330">
    <property type="entry name" value="Nucleotidyltransferases domain 2"/>
    <property type="match status" value="1"/>
</dbReference>
<evidence type="ECO:0000313" key="3">
    <source>
        <dbReference type="Proteomes" id="UP000317155"/>
    </source>
</evidence>
<dbReference type="EMBL" id="VJVV01000004">
    <property type="protein sequence ID" value="TRO82469.1"/>
    <property type="molecule type" value="Genomic_DNA"/>
</dbReference>